<evidence type="ECO:0000256" key="1">
    <source>
        <dbReference type="ARBA" id="ARBA00004496"/>
    </source>
</evidence>
<reference evidence="19" key="1">
    <citation type="journal article" date="2014" name="Int. J. Syst. Evol. Microbiol.">
        <title>Complete genome sequence of Corynebacterium casei LMG S-19264T (=DSM 44701T), isolated from a smear-ripened cheese.</title>
        <authorList>
            <consortium name="US DOE Joint Genome Institute (JGI-PGF)"/>
            <person name="Walter F."/>
            <person name="Albersmeier A."/>
            <person name="Kalinowski J."/>
            <person name="Ruckert C."/>
        </authorList>
    </citation>
    <scope>NUCLEOTIDE SEQUENCE</scope>
    <source>
        <strain evidence="19">JCM 4369</strain>
    </source>
</reference>
<keyword evidence="20" id="KW-1185">Reference proteome</keyword>
<dbReference type="NCBIfam" id="NF002882">
    <property type="entry name" value="PRK03348.1"/>
    <property type="match status" value="1"/>
</dbReference>
<dbReference type="Pfam" id="PF21999">
    <property type="entry name" value="IMS_HHH_1"/>
    <property type="match status" value="1"/>
</dbReference>
<dbReference type="PANTHER" id="PTHR11076:SF33">
    <property type="entry name" value="DNA POLYMERASE KAPPA"/>
    <property type="match status" value="1"/>
</dbReference>
<feature type="active site" evidence="16">
    <location>
        <position position="106"/>
    </location>
</feature>
<dbReference type="InterPro" id="IPR022880">
    <property type="entry name" value="DNApol_IV"/>
</dbReference>
<dbReference type="SUPFAM" id="SSF56672">
    <property type="entry name" value="DNA/RNA polymerases"/>
    <property type="match status" value="1"/>
</dbReference>
<dbReference type="GO" id="GO:0005829">
    <property type="term" value="C:cytosol"/>
    <property type="evidence" value="ECO:0007669"/>
    <property type="project" value="TreeGrafter"/>
</dbReference>
<evidence type="ECO:0000256" key="12">
    <source>
        <dbReference type="ARBA" id="ARBA00023125"/>
    </source>
</evidence>
<dbReference type="GO" id="GO:0009432">
    <property type="term" value="P:SOS response"/>
    <property type="evidence" value="ECO:0007669"/>
    <property type="project" value="TreeGrafter"/>
</dbReference>
<protein>
    <recommendedName>
        <fullName evidence="16">DNA polymerase IV</fullName>
        <shortName evidence="16">Pol IV</shortName>
        <ecNumber evidence="16">2.7.7.7</ecNumber>
    </recommendedName>
</protein>
<dbReference type="GO" id="GO:0006261">
    <property type="term" value="P:DNA-templated DNA replication"/>
    <property type="evidence" value="ECO:0007669"/>
    <property type="project" value="UniProtKB-UniRule"/>
</dbReference>
<dbReference type="PANTHER" id="PTHR11076">
    <property type="entry name" value="DNA REPAIR POLYMERASE UMUC / TRANSFERASE FAMILY MEMBER"/>
    <property type="match status" value="1"/>
</dbReference>
<sequence length="481" mass="50809">MRNAPTILHLDMDAFYASVEQASKPSLRGKAVVVGGLGPRGVVATASYEARVFGVHSAMPMAQARRLAPNAAYLVPRFSVYRSISEQVMALLRELSPLVEPLSLDEAFVDLEAGGTAGDAESARLAGTKLRADIRAVTGLTGSVGLAASKMLAKIASEQAKPDGLVLIEPGSERALLGPMPVRTLPGVGPATGDHLRRAGITTVGELAEAGEDELVRLLGKAHGHALYAMALARDERPVVAEREAKSVSVEDTYDVDIHDRLRIGLEVQRLADRCVRRLREAGLSGRTIVLKVRRYDFSTLTRSETLRGPTDDPAVVREAAARLLDSVDTTGGVRLLGVGVSGLADYTQEDLFAQALPSRAAEVPEEAVAEAVVERPEPVERHWRAGQDARHAEYGHGWVQGSGLGRVTVRFETPQSPPGRVRTFSVDDPALEQADPLPLVTGPSDPPAAVAPAGAQASSEPASLPKSWSGTAGGGATSRP</sequence>
<dbReference type="Pfam" id="PF11799">
    <property type="entry name" value="IMS_C"/>
    <property type="match status" value="1"/>
</dbReference>
<dbReference type="Pfam" id="PF00817">
    <property type="entry name" value="IMS"/>
    <property type="match status" value="1"/>
</dbReference>
<comment type="cofactor">
    <cofactor evidence="16">
        <name>Mg(2+)</name>
        <dbReference type="ChEBI" id="CHEBI:18420"/>
    </cofactor>
    <text evidence="16">Binds 2 magnesium ions per subunit.</text>
</comment>
<dbReference type="NCBIfam" id="NF002677">
    <property type="entry name" value="PRK02406.1"/>
    <property type="match status" value="1"/>
</dbReference>
<dbReference type="EMBL" id="BMTD01000041">
    <property type="protein sequence ID" value="GGV30326.1"/>
    <property type="molecule type" value="Genomic_DNA"/>
</dbReference>
<evidence type="ECO:0000256" key="13">
    <source>
        <dbReference type="ARBA" id="ARBA00023204"/>
    </source>
</evidence>
<accession>A0A918MGK7</accession>
<dbReference type="Gene3D" id="1.10.150.20">
    <property type="entry name" value="5' to 3' exonuclease, C-terminal subdomain"/>
    <property type="match status" value="1"/>
</dbReference>
<evidence type="ECO:0000313" key="20">
    <source>
        <dbReference type="Proteomes" id="UP000618795"/>
    </source>
</evidence>
<feature type="binding site" evidence="16">
    <location>
        <position position="11"/>
    </location>
    <ligand>
        <name>Mg(2+)</name>
        <dbReference type="ChEBI" id="CHEBI:18420"/>
    </ligand>
</feature>
<feature type="site" description="Substrate discrimination" evidence="16">
    <location>
        <position position="16"/>
    </location>
</feature>
<evidence type="ECO:0000256" key="5">
    <source>
        <dbReference type="ARBA" id="ARBA00022679"/>
    </source>
</evidence>
<comment type="subcellular location">
    <subcellularLocation>
        <location evidence="1 16">Cytoplasm</location>
    </subcellularLocation>
</comment>
<dbReference type="InterPro" id="IPR043502">
    <property type="entry name" value="DNA/RNA_pol_sf"/>
</dbReference>
<keyword evidence="13 16" id="KW-0234">DNA repair</keyword>
<dbReference type="GO" id="GO:0003887">
    <property type="term" value="F:DNA-directed DNA polymerase activity"/>
    <property type="evidence" value="ECO:0007669"/>
    <property type="project" value="UniProtKB-UniRule"/>
</dbReference>
<keyword evidence="5 16" id="KW-0808">Transferase</keyword>
<dbReference type="Gene3D" id="3.30.1490.100">
    <property type="entry name" value="DNA polymerase, Y-family, little finger domain"/>
    <property type="match status" value="1"/>
</dbReference>
<evidence type="ECO:0000256" key="10">
    <source>
        <dbReference type="ARBA" id="ARBA00022842"/>
    </source>
</evidence>
<proteinExistence type="inferred from homology"/>
<feature type="binding site" evidence="16">
    <location>
        <position position="105"/>
    </location>
    <ligand>
        <name>Mg(2+)</name>
        <dbReference type="ChEBI" id="CHEBI:18420"/>
    </ligand>
</feature>
<dbReference type="CDD" id="cd03586">
    <property type="entry name" value="PolY_Pol_IV_kappa"/>
    <property type="match status" value="1"/>
</dbReference>
<dbReference type="InterPro" id="IPR053848">
    <property type="entry name" value="IMS_HHH_1"/>
</dbReference>
<evidence type="ECO:0000256" key="14">
    <source>
        <dbReference type="ARBA" id="ARBA00025589"/>
    </source>
</evidence>
<comment type="caution">
    <text evidence="19">The sequence shown here is derived from an EMBL/GenBank/DDBJ whole genome shotgun (WGS) entry which is preliminary data.</text>
</comment>
<comment type="function">
    <text evidence="14 16">Poorly processive, error-prone DNA polymerase involved in untargeted mutagenesis. Copies undamaged DNA at stalled replication forks, which arise in vivo from mismatched or misaligned primer ends. These misaligned primers can be extended by PolIV. Exhibits no 3'-5' exonuclease (proofreading) activity. May be involved in translesional synthesis, in conjunction with the beta clamp from PolIII.</text>
</comment>
<dbReference type="EC" id="2.7.7.7" evidence="16"/>
<dbReference type="InterPro" id="IPR036775">
    <property type="entry name" value="DNA_pol_Y-fam_lit_finger_sf"/>
</dbReference>
<comment type="catalytic activity">
    <reaction evidence="15 16">
        <text>DNA(n) + a 2'-deoxyribonucleoside 5'-triphosphate = DNA(n+1) + diphosphate</text>
        <dbReference type="Rhea" id="RHEA:22508"/>
        <dbReference type="Rhea" id="RHEA-COMP:17339"/>
        <dbReference type="Rhea" id="RHEA-COMP:17340"/>
        <dbReference type="ChEBI" id="CHEBI:33019"/>
        <dbReference type="ChEBI" id="CHEBI:61560"/>
        <dbReference type="ChEBI" id="CHEBI:173112"/>
        <dbReference type="EC" id="2.7.7.7"/>
    </reaction>
</comment>
<keyword evidence="6 16" id="KW-0548">Nucleotidyltransferase</keyword>
<evidence type="ECO:0000256" key="4">
    <source>
        <dbReference type="ARBA" id="ARBA00022490"/>
    </source>
</evidence>
<dbReference type="GO" id="GO:0042276">
    <property type="term" value="P:error-prone translesion synthesis"/>
    <property type="evidence" value="ECO:0007669"/>
    <property type="project" value="TreeGrafter"/>
</dbReference>
<dbReference type="GO" id="GO:0003684">
    <property type="term" value="F:damaged DNA binding"/>
    <property type="evidence" value="ECO:0007669"/>
    <property type="project" value="InterPro"/>
</dbReference>
<dbReference type="Gene3D" id="3.30.70.270">
    <property type="match status" value="1"/>
</dbReference>
<evidence type="ECO:0000313" key="19">
    <source>
        <dbReference type="EMBL" id="GGV30326.1"/>
    </source>
</evidence>
<dbReference type="InterPro" id="IPR050116">
    <property type="entry name" value="DNA_polymerase-Y"/>
</dbReference>
<evidence type="ECO:0000256" key="16">
    <source>
        <dbReference type="HAMAP-Rule" id="MF_01113"/>
    </source>
</evidence>
<keyword evidence="10 16" id="KW-0460">Magnesium</keyword>
<keyword evidence="3 16" id="KW-0515">Mutator protein</keyword>
<dbReference type="RefSeq" id="WP_191878659.1">
    <property type="nucleotide sequence ID" value="NZ_BMTD01000041.1"/>
</dbReference>
<dbReference type="GO" id="GO:0006281">
    <property type="term" value="P:DNA repair"/>
    <property type="evidence" value="ECO:0007669"/>
    <property type="project" value="UniProtKB-UniRule"/>
</dbReference>
<feature type="domain" description="UmuC" evidence="18">
    <location>
        <begin position="7"/>
        <end position="189"/>
    </location>
</feature>
<keyword evidence="11 16" id="KW-0239">DNA-directed DNA polymerase</keyword>
<organism evidence="19 20">
    <name type="scientific">Streptomyces filipinensis</name>
    <dbReference type="NCBI Taxonomy" id="66887"/>
    <lineage>
        <taxon>Bacteria</taxon>
        <taxon>Bacillati</taxon>
        <taxon>Actinomycetota</taxon>
        <taxon>Actinomycetes</taxon>
        <taxon>Kitasatosporales</taxon>
        <taxon>Streptomycetaceae</taxon>
        <taxon>Streptomyces</taxon>
    </lineage>
</organism>
<dbReference type="InterPro" id="IPR001126">
    <property type="entry name" value="UmuC"/>
</dbReference>
<gene>
    <name evidence="16 19" type="primary">dinB</name>
    <name evidence="19" type="ORF">GCM10010260_83490</name>
</gene>
<evidence type="ECO:0000256" key="7">
    <source>
        <dbReference type="ARBA" id="ARBA00022705"/>
    </source>
</evidence>
<evidence type="ECO:0000256" key="6">
    <source>
        <dbReference type="ARBA" id="ARBA00022695"/>
    </source>
</evidence>
<dbReference type="PROSITE" id="PS50173">
    <property type="entry name" value="UMUC"/>
    <property type="match status" value="1"/>
</dbReference>
<evidence type="ECO:0000256" key="2">
    <source>
        <dbReference type="ARBA" id="ARBA00010945"/>
    </source>
</evidence>
<dbReference type="FunFam" id="3.30.1490.100:FF:000004">
    <property type="entry name" value="DNA polymerase IV"/>
    <property type="match status" value="1"/>
</dbReference>
<keyword evidence="4 16" id="KW-0963">Cytoplasm</keyword>
<comment type="subunit">
    <text evidence="16">Monomer.</text>
</comment>
<dbReference type="Gene3D" id="3.40.1170.60">
    <property type="match status" value="1"/>
</dbReference>
<feature type="compositionally biased region" description="Low complexity" evidence="17">
    <location>
        <begin position="448"/>
        <end position="460"/>
    </location>
</feature>
<feature type="compositionally biased region" description="Gly residues" evidence="17">
    <location>
        <begin position="472"/>
        <end position="481"/>
    </location>
</feature>
<dbReference type="InterPro" id="IPR043128">
    <property type="entry name" value="Rev_trsase/Diguanyl_cyclase"/>
</dbReference>
<dbReference type="GO" id="GO:0000287">
    <property type="term" value="F:magnesium ion binding"/>
    <property type="evidence" value="ECO:0007669"/>
    <property type="project" value="UniProtKB-UniRule"/>
</dbReference>
<evidence type="ECO:0000259" key="18">
    <source>
        <dbReference type="PROSITE" id="PS50173"/>
    </source>
</evidence>
<evidence type="ECO:0000256" key="15">
    <source>
        <dbReference type="ARBA" id="ARBA00049244"/>
    </source>
</evidence>
<evidence type="ECO:0000256" key="8">
    <source>
        <dbReference type="ARBA" id="ARBA00022723"/>
    </source>
</evidence>
<keyword evidence="8 16" id="KW-0479">Metal-binding</keyword>
<comment type="similarity">
    <text evidence="2 16">Belongs to the DNA polymerase type-Y family.</text>
</comment>
<dbReference type="SUPFAM" id="SSF100879">
    <property type="entry name" value="Lesion bypass DNA polymerase (Y-family), little finger domain"/>
    <property type="match status" value="1"/>
</dbReference>
<dbReference type="InterPro" id="IPR017961">
    <property type="entry name" value="DNA_pol_Y-fam_little_finger"/>
</dbReference>
<dbReference type="Proteomes" id="UP000618795">
    <property type="component" value="Unassembled WGS sequence"/>
</dbReference>
<evidence type="ECO:0000256" key="17">
    <source>
        <dbReference type="SAM" id="MobiDB-lite"/>
    </source>
</evidence>
<reference evidence="19" key="2">
    <citation type="submission" date="2020-09" db="EMBL/GenBank/DDBJ databases">
        <authorList>
            <person name="Sun Q."/>
            <person name="Ohkuma M."/>
        </authorList>
    </citation>
    <scope>NUCLEOTIDE SEQUENCE</scope>
    <source>
        <strain evidence="19">JCM 4369</strain>
    </source>
</reference>
<dbReference type="HAMAP" id="MF_01113">
    <property type="entry name" value="DNApol_IV"/>
    <property type="match status" value="1"/>
</dbReference>
<dbReference type="AlphaFoldDB" id="A0A918MGK7"/>
<evidence type="ECO:0000256" key="9">
    <source>
        <dbReference type="ARBA" id="ARBA00022763"/>
    </source>
</evidence>
<keyword evidence="7 16" id="KW-0235">DNA replication</keyword>
<feature type="region of interest" description="Disordered" evidence="17">
    <location>
        <begin position="413"/>
        <end position="481"/>
    </location>
</feature>
<name>A0A918MGK7_9ACTN</name>
<keyword evidence="12 16" id="KW-0238">DNA-binding</keyword>
<evidence type="ECO:0000256" key="11">
    <source>
        <dbReference type="ARBA" id="ARBA00022932"/>
    </source>
</evidence>
<evidence type="ECO:0000256" key="3">
    <source>
        <dbReference type="ARBA" id="ARBA00022457"/>
    </source>
</evidence>
<keyword evidence="9 16" id="KW-0227">DNA damage</keyword>